<evidence type="ECO:0000256" key="1">
    <source>
        <dbReference type="ARBA" id="ARBA00004651"/>
    </source>
</evidence>
<feature type="transmembrane region" description="Helical" evidence="6">
    <location>
        <begin position="81"/>
        <end position="100"/>
    </location>
</feature>
<organism evidence="7 8">
    <name type="scientific">Clostridium innocuum</name>
    <dbReference type="NCBI Taxonomy" id="1522"/>
    <lineage>
        <taxon>Bacteria</taxon>
        <taxon>Bacillati</taxon>
        <taxon>Bacillota</taxon>
        <taxon>Clostridia</taxon>
        <taxon>Eubacteriales</taxon>
        <taxon>Clostridiaceae</taxon>
        <taxon>Clostridium</taxon>
    </lineage>
</organism>
<evidence type="ECO:0000256" key="4">
    <source>
        <dbReference type="ARBA" id="ARBA00022989"/>
    </source>
</evidence>
<dbReference type="InterPro" id="IPR003740">
    <property type="entry name" value="YitT"/>
</dbReference>
<dbReference type="GO" id="GO:0005886">
    <property type="term" value="C:plasma membrane"/>
    <property type="evidence" value="ECO:0007669"/>
    <property type="project" value="UniProtKB-SubCell"/>
</dbReference>
<evidence type="ECO:0000256" key="2">
    <source>
        <dbReference type="ARBA" id="ARBA00022475"/>
    </source>
</evidence>
<feature type="transmembrane region" description="Helical" evidence="6">
    <location>
        <begin position="106"/>
        <end position="134"/>
    </location>
</feature>
<evidence type="ECO:0000313" key="7">
    <source>
        <dbReference type="EMBL" id="RGC18461.1"/>
    </source>
</evidence>
<dbReference type="PANTHER" id="PTHR33545">
    <property type="entry name" value="UPF0750 MEMBRANE PROTEIN YITT-RELATED"/>
    <property type="match status" value="1"/>
</dbReference>
<dbReference type="Proteomes" id="UP000260025">
    <property type="component" value="Unassembled WGS sequence"/>
</dbReference>
<reference evidence="7 8" key="1">
    <citation type="submission" date="2018-08" db="EMBL/GenBank/DDBJ databases">
        <title>A genome reference for cultivated species of the human gut microbiota.</title>
        <authorList>
            <person name="Zou Y."/>
            <person name="Xue W."/>
            <person name="Luo G."/>
        </authorList>
    </citation>
    <scope>NUCLEOTIDE SEQUENCE [LARGE SCALE GENOMIC DNA]</scope>
    <source>
        <strain evidence="7 8">OF01-2LB</strain>
    </source>
</reference>
<sequence length="202" mass="22228">MNKAKDILFILIGNLLITSAYAFITVPHEIVNGGITSFSMVISNIIHCDISLITNLITIILLALCLFGLGKETFLKSIFSSLCYMVLFSFFHSLGFTLHMNQVVCLIIAAIMVGFGYYFCIIANSSTVGFDVIALIVNKRNASISIAKTMRLINIIVILLGFLTYGVTSIIMGIVFALIQTKVLDVLLNIDVAPRLLRKMHS</sequence>
<dbReference type="EMBL" id="QVEV01000002">
    <property type="protein sequence ID" value="RGC18461.1"/>
    <property type="molecule type" value="Genomic_DNA"/>
</dbReference>
<comment type="subcellular location">
    <subcellularLocation>
        <location evidence="1">Cell membrane</location>
        <topology evidence="1">Multi-pass membrane protein</topology>
    </subcellularLocation>
</comment>
<keyword evidence="5 6" id="KW-0472">Membrane</keyword>
<feature type="transmembrane region" description="Helical" evidence="6">
    <location>
        <begin position="7"/>
        <end position="24"/>
    </location>
</feature>
<proteinExistence type="predicted"/>
<gene>
    <name evidence="7" type="ORF">DXA38_01825</name>
</gene>
<keyword evidence="4 6" id="KW-1133">Transmembrane helix</keyword>
<dbReference type="RefSeq" id="WP_117441738.1">
    <property type="nucleotide sequence ID" value="NZ_JAJFEN010000067.1"/>
</dbReference>
<evidence type="ECO:0000256" key="3">
    <source>
        <dbReference type="ARBA" id="ARBA00022692"/>
    </source>
</evidence>
<dbReference type="OrthoDB" id="1655932at2"/>
<evidence type="ECO:0000256" key="6">
    <source>
        <dbReference type="SAM" id="Phobius"/>
    </source>
</evidence>
<name>A0A3E2W2P5_CLOIN</name>
<evidence type="ECO:0000256" key="5">
    <source>
        <dbReference type="ARBA" id="ARBA00023136"/>
    </source>
</evidence>
<dbReference type="Pfam" id="PF02588">
    <property type="entry name" value="YitT_membrane"/>
    <property type="match status" value="1"/>
</dbReference>
<feature type="transmembrane region" description="Helical" evidence="6">
    <location>
        <begin position="44"/>
        <end position="69"/>
    </location>
</feature>
<accession>A0A3E2W2P5</accession>
<keyword evidence="3 6" id="KW-0812">Transmembrane</keyword>
<dbReference type="InterPro" id="IPR051461">
    <property type="entry name" value="UPF0750_membrane"/>
</dbReference>
<feature type="transmembrane region" description="Helical" evidence="6">
    <location>
        <begin position="155"/>
        <end position="179"/>
    </location>
</feature>
<protein>
    <submittedName>
        <fullName evidence="7">Membrane protein</fullName>
    </submittedName>
</protein>
<dbReference type="AlphaFoldDB" id="A0A3E2W2P5"/>
<comment type="caution">
    <text evidence="7">The sequence shown here is derived from an EMBL/GenBank/DDBJ whole genome shotgun (WGS) entry which is preliminary data.</text>
</comment>
<keyword evidence="2" id="KW-1003">Cell membrane</keyword>
<evidence type="ECO:0000313" key="8">
    <source>
        <dbReference type="Proteomes" id="UP000260025"/>
    </source>
</evidence>
<dbReference type="PANTHER" id="PTHR33545:SF5">
    <property type="entry name" value="UPF0750 MEMBRANE PROTEIN YITT"/>
    <property type="match status" value="1"/>
</dbReference>